<comment type="caution">
    <text evidence="2">The sequence shown here is derived from an EMBL/GenBank/DDBJ whole genome shotgun (WGS) entry which is preliminary data.</text>
</comment>
<reference evidence="2 3" key="1">
    <citation type="submission" date="2019-02" db="EMBL/GenBank/DDBJ databases">
        <title>Genomic Encyclopedia of Type Strains, Phase IV (KMG-IV): sequencing the most valuable type-strain genomes for metagenomic binning, comparative biology and taxonomic classification.</title>
        <authorList>
            <person name="Goeker M."/>
        </authorList>
    </citation>
    <scope>NUCLEOTIDE SEQUENCE [LARGE SCALE GENOMIC DNA]</scope>
    <source>
        <strain evidence="2 3">DSM 43045</strain>
    </source>
</reference>
<dbReference type="EMBL" id="SGWY01000004">
    <property type="protein sequence ID" value="RZS63564.1"/>
    <property type="molecule type" value="Genomic_DNA"/>
</dbReference>
<sequence length="283" mass="31068">MARGVGGSWLRWTESPPRRHPTDHSPSGRLESICRAGADARPSNSTELERHPPESEVTPVQGDEKTKSDSPGAHTSRSSDRRRRSSPVDRRTRWGPAGPPLPDVVTRFLDVVTRAGSTSPLATVPRRGQGCGLPRPSRQCGSVAPWHIRAGEHSGHASTRAPRVRSPSHGATKPTSLPHRSSEHQHDPSPPAPARSEWPLHDRRPRERPCRGRGVRPSRSPAPGGHAHPRRSFHVKRVRGAPKWARVVPGVPVRPSCCSVFDSGRQRQHQSVIQEELTVACFT</sequence>
<organism evidence="2 3">
    <name type="scientific">Agromyces ramosus</name>
    <dbReference type="NCBI Taxonomy" id="33879"/>
    <lineage>
        <taxon>Bacteria</taxon>
        <taxon>Bacillati</taxon>
        <taxon>Actinomycetota</taxon>
        <taxon>Actinomycetes</taxon>
        <taxon>Micrococcales</taxon>
        <taxon>Microbacteriaceae</taxon>
        <taxon>Agromyces</taxon>
    </lineage>
</organism>
<keyword evidence="3" id="KW-1185">Reference proteome</keyword>
<evidence type="ECO:0000313" key="2">
    <source>
        <dbReference type="EMBL" id="RZS63564.1"/>
    </source>
</evidence>
<proteinExistence type="predicted"/>
<feature type="region of interest" description="Disordered" evidence="1">
    <location>
        <begin position="1"/>
        <end position="230"/>
    </location>
</feature>
<gene>
    <name evidence="2" type="ORF">EV187_3470</name>
</gene>
<dbReference type="AlphaFoldDB" id="A0A4Q7M756"/>
<name>A0A4Q7M756_9MICO</name>
<dbReference type="Proteomes" id="UP000293289">
    <property type="component" value="Unassembled WGS sequence"/>
</dbReference>
<accession>A0A4Q7M756</accession>
<evidence type="ECO:0000256" key="1">
    <source>
        <dbReference type="SAM" id="MobiDB-lite"/>
    </source>
</evidence>
<feature type="compositionally biased region" description="Basic and acidic residues" evidence="1">
    <location>
        <begin position="198"/>
        <end position="210"/>
    </location>
</feature>
<evidence type="ECO:0000313" key="3">
    <source>
        <dbReference type="Proteomes" id="UP000293289"/>
    </source>
</evidence>
<protein>
    <submittedName>
        <fullName evidence="2">Uncharacterized protein</fullName>
    </submittedName>
</protein>